<protein>
    <recommendedName>
        <fullName evidence="2">DAGKc domain-containing protein</fullName>
    </recommendedName>
</protein>
<dbReference type="InterPro" id="IPR017438">
    <property type="entry name" value="ATP-NAD_kinase_N"/>
</dbReference>
<comment type="caution">
    <text evidence="3">The sequence shown here is derived from an EMBL/GenBank/DDBJ whole genome shotgun (WGS) entry which is preliminary data.</text>
</comment>
<dbReference type="Gene3D" id="3.40.50.10330">
    <property type="entry name" value="Probable inorganic polyphosphate/atp-NAD kinase, domain 1"/>
    <property type="match status" value="1"/>
</dbReference>
<evidence type="ECO:0000313" key="4">
    <source>
        <dbReference type="Proteomes" id="UP000317940"/>
    </source>
</evidence>
<dbReference type="GO" id="GO:0016301">
    <property type="term" value="F:kinase activity"/>
    <property type="evidence" value="ECO:0007669"/>
    <property type="project" value="InterPro"/>
</dbReference>
<name>A0A561UGS9_9ACTN</name>
<organism evidence="3 4">
    <name type="scientific">Kitasatospora viridis</name>
    <dbReference type="NCBI Taxonomy" id="281105"/>
    <lineage>
        <taxon>Bacteria</taxon>
        <taxon>Bacillati</taxon>
        <taxon>Actinomycetota</taxon>
        <taxon>Actinomycetes</taxon>
        <taxon>Kitasatosporales</taxon>
        <taxon>Streptomycetaceae</taxon>
        <taxon>Kitasatospora</taxon>
    </lineage>
</organism>
<dbReference type="InterPro" id="IPR016064">
    <property type="entry name" value="NAD/diacylglycerol_kinase_sf"/>
</dbReference>
<dbReference type="AlphaFoldDB" id="A0A561UGS9"/>
<dbReference type="EMBL" id="VIWT01000001">
    <property type="protein sequence ID" value="TWF98570.1"/>
    <property type="molecule type" value="Genomic_DNA"/>
</dbReference>
<dbReference type="InterPro" id="IPR001206">
    <property type="entry name" value="Diacylglycerol_kinase_cat_dom"/>
</dbReference>
<dbReference type="Proteomes" id="UP000317940">
    <property type="component" value="Unassembled WGS sequence"/>
</dbReference>
<accession>A0A561UGS9</accession>
<reference evidence="3 4" key="1">
    <citation type="submission" date="2019-06" db="EMBL/GenBank/DDBJ databases">
        <title>Sequencing the genomes of 1000 actinobacteria strains.</title>
        <authorList>
            <person name="Klenk H.-P."/>
        </authorList>
    </citation>
    <scope>NUCLEOTIDE SEQUENCE [LARGE SCALE GENOMIC DNA]</scope>
    <source>
        <strain evidence="3 4">DSM 44826</strain>
    </source>
</reference>
<dbReference type="RefSeq" id="WP_342795296.1">
    <property type="nucleotide sequence ID" value="NZ_BAAAMZ010000032.1"/>
</dbReference>
<gene>
    <name evidence="3" type="ORF">FHX73_112391</name>
</gene>
<sequence length="277" mass="28427">MSSQSTPAPQPPDAAGPPGAAPLLVLLDPAAKAADGEAVRIARDVLSGGTDVKVAVPASATELDKVLSHRGRRRPVVVGSDLALQRVVQALHRQGELAAGPVALVPVGSGREVALARALGVPLEPVAAARAVLAGVPRQLGLLLDDGDGVVLGEVRIPGRRGSHSGGWRSLWAKLIAAEQVEHPGERLRVEVDGRELGGAGRPPRLVALRLPAGGEAVEVVVRAAGSGRTLLRVRASRVTVAGRAFGYEADGCPAGPVPERTWTAHPGAWRLVLPVA</sequence>
<dbReference type="SUPFAM" id="SSF111331">
    <property type="entry name" value="NAD kinase/diacylglycerol kinase-like"/>
    <property type="match status" value="1"/>
</dbReference>
<evidence type="ECO:0000259" key="2">
    <source>
        <dbReference type="PROSITE" id="PS50146"/>
    </source>
</evidence>
<feature type="domain" description="DAGKc" evidence="2">
    <location>
        <begin position="18"/>
        <end position="149"/>
    </location>
</feature>
<dbReference type="PROSITE" id="PS50146">
    <property type="entry name" value="DAGK"/>
    <property type="match status" value="1"/>
</dbReference>
<evidence type="ECO:0000313" key="3">
    <source>
        <dbReference type="EMBL" id="TWF98570.1"/>
    </source>
</evidence>
<proteinExistence type="predicted"/>
<evidence type="ECO:0000256" key="1">
    <source>
        <dbReference type="SAM" id="MobiDB-lite"/>
    </source>
</evidence>
<keyword evidence="4" id="KW-1185">Reference proteome</keyword>
<feature type="region of interest" description="Disordered" evidence="1">
    <location>
        <begin position="1"/>
        <end position="22"/>
    </location>
</feature>